<keyword evidence="6" id="KW-1133">Transmembrane helix</keyword>
<accession>A0A6J8CA45</accession>
<dbReference type="Proteomes" id="UP000507470">
    <property type="component" value="Unassembled WGS sequence"/>
</dbReference>
<dbReference type="GO" id="GO:0005911">
    <property type="term" value="C:cell-cell junction"/>
    <property type="evidence" value="ECO:0007669"/>
    <property type="project" value="TreeGrafter"/>
</dbReference>
<keyword evidence="2 6" id="KW-0472">Membrane</keyword>
<dbReference type="InterPro" id="IPR013783">
    <property type="entry name" value="Ig-like_fold"/>
</dbReference>
<sequence length="577" mass="65284">MINEFSFYDEGTYKCQYVENHITNNHVYTVLLKRPPTNLKITNETQNNTLQVVEGNILQLECSVQSGKPKEILQWITDTTVVKEGGQNGTITYRLNASSSDHMKIFICSAMNEALYHPITKQVRLDVLGKPKVTVSIIPDGRFLQEYQDAELCCKTEGNSAATHITWIKDTTNIKILNDTRHCISFTPLVRQHTGKYTCTAMNSIGFSSATKHIRVLYPPDVSINTTESKQTITLKCHASGDPGSYKFAEWDHQSKFGKHIRYIENTRNGTLLLEKHNYQNSGLYKCSVKNGPPVFVSNNSKTWFAQYHEDAKIIVKVFSSYNITRGLIRRHEEEQSSEAIRSFNGSTCRESMVFYNVSVLVECIELAFDLNMLENDDFGNYTVEVCNTFNCSIFEVTIISSHDDFTSTFAYGYCWIIMGSIVGGVVLLCGCSHIFCCLKRAKTMSEILHLNQDDNYDEIGTLNYNNVIFDHIANDVDMNNANVSSIIENNDIISRTDVVSSDDSSSIKQSGDGYKNPYQAINPCDIDMHHYSNIVSCNYQNTTIFSPSLSAYTPKCLNSATDNLKNPWLVIYKRKQ</sequence>
<dbReference type="PANTHER" id="PTHR11640">
    <property type="entry name" value="NEPHRIN"/>
    <property type="match status" value="1"/>
</dbReference>
<keyword evidence="9" id="KW-1185">Reference proteome</keyword>
<evidence type="ECO:0000256" key="4">
    <source>
        <dbReference type="ARBA" id="ARBA00023180"/>
    </source>
</evidence>
<dbReference type="AlphaFoldDB" id="A0A6J8CA45"/>
<evidence type="ECO:0000313" key="9">
    <source>
        <dbReference type="Proteomes" id="UP000507470"/>
    </source>
</evidence>
<dbReference type="Gene3D" id="2.60.40.10">
    <property type="entry name" value="Immunoglobulins"/>
    <property type="match status" value="3"/>
</dbReference>
<dbReference type="CDD" id="cd00096">
    <property type="entry name" value="Ig"/>
    <property type="match status" value="2"/>
</dbReference>
<dbReference type="GO" id="GO:0050839">
    <property type="term" value="F:cell adhesion molecule binding"/>
    <property type="evidence" value="ECO:0007669"/>
    <property type="project" value="TreeGrafter"/>
</dbReference>
<dbReference type="InterPro" id="IPR003599">
    <property type="entry name" value="Ig_sub"/>
</dbReference>
<dbReference type="GO" id="GO:0098609">
    <property type="term" value="P:cell-cell adhesion"/>
    <property type="evidence" value="ECO:0007669"/>
    <property type="project" value="TreeGrafter"/>
</dbReference>
<dbReference type="PROSITE" id="PS50835">
    <property type="entry name" value="IG_LIKE"/>
    <property type="match status" value="3"/>
</dbReference>
<dbReference type="SUPFAM" id="SSF48726">
    <property type="entry name" value="Immunoglobulin"/>
    <property type="match status" value="3"/>
</dbReference>
<dbReference type="InterPro" id="IPR007110">
    <property type="entry name" value="Ig-like_dom"/>
</dbReference>
<evidence type="ECO:0000256" key="3">
    <source>
        <dbReference type="ARBA" id="ARBA00023157"/>
    </source>
</evidence>
<dbReference type="EMBL" id="CACVKT020005120">
    <property type="protein sequence ID" value="CAC5393265.1"/>
    <property type="molecule type" value="Genomic_DNA"/>
</dbReference>
<keyword evidence="6" id="KW-0812">Transmembrane</keyword>
<dbReference type="PANTHER" id="PTHR11640:SF31">
    <property type="entry name" value="IRREGULAR CHIASM C-ROUGHEST PROTEIN-RELATED"/>
    <property type="match status" value="1"/>
</dbReference>
<reference evidence="8 9" key="1">
    <citation type="submission" date="2020-06" db="EMBL/GenBank/DDBJ databases">
        <authorList>
            <person name="Li R."/>
            <person name="Bekaert M."/>
        </authorList>
    </citation>
    <scope>NUCLEOTIDE SEQUENCE [LARGE SCALE GENOMIC DNA]</scope>
    <source>
        <strain evidence="9">wild</strain>
    </source>
</reference>
<gene>
    <name evidence="8" type="ORF">MCOR_28135</name>
</gene>
<dbReference type="Pfam" id="PF13927">
    <property type="entry name" value="Ig_3"/>
    <property type="match status" value="1"/>
</dbReference>
<evidence type="ECO:0000256" key="2">
    <source>
        <dbReference type="ARBA" id="ARBA00023136"/>
    </source>
</evidence>
<feature type="domain" description="Ig-like" evidence="7">
    <location>
        <begin position="36"/>
        <end position="124"/>
    </location>
</feature>
<evidence type="ECO:0000256" key="6">
    <source>
        <dbReference type="SAM" id="Phobius"/>
    </source>
</evidence>
<evidence type="ECO:0000259" key="7">
    <source>
        <dbReference type="PROSITE" id="PS50835"/>
    </source>
</evidence>
<dbReference type="InterPro" id="IPR051275">
    <property type="entry name" value="Cell_adhesion_signaling"/>
</dbReference>
<dbReference type="InterPro" id="IPR036179">
    <property type="entry name" value="Ig-like_dom_sf"/>
</dbReference>
<dbReference type="GO" id="GO:0005886">
    <property type="term" value="C:plasma membrane"/>
    <property type="evidence" value="ECO:0007669"/>
    <property type="project" value="TreeGrafter"/>
</dbReference>
<comment type="subcellular location">
    <subcellularLocation>
        <location evidence="1">Membrane</location>
        <topology evidence="1">Single-pass type I membrane protein</topology>
    </subcellularLocation>
</comment>
<proteinExistence type="predicted"/>
<feature type="domain" description="Ig-like" evidence="7">
    <location>
        <begin position="131"/>
        <end position="215"/>
    </location>
</feature>
<keyword evidence="4" id="KW-0325">Glycoprotein</keyword>
<keyword evidence="5" id="KW-0393">Immunoglobulin domain</keyword>
<protein>
    <recommendedName>
        <fullName evidence="7">Ig-like domain-containing protein</fullName>
    </recommendedName>
</protein>
<evidence type="ECO:0000256" key="5">
    <source>
        <dbReference type="ARBA" id="ARBA00023319"/>
    </source>
</evidence>
<dbReference type="SMART" id="SM00408">
    <property type="entry name" value="IGc2"/>
    <property type="match status" value="2"/>
</dbReference>
<dbReference type="InterPro" id="IPR003598">
    <property type="entry name" value="Ig_sub2"/>
</dbReference>
<organism evidence="8 9">
    <name type="scientific">Mytilus coruscus</name>
    <name type="common">Sea mussel</name>
    <dbReference type="NCBI Taxonomy" id="42192"/>
    <lineage>
        <taxon>Eukaryota</taxon>
        <taxon>Metazoa</taxon>
        <taxon>Spiralia</taxon>
        <taxon>Lophotrochozoa</taxon>
        <taxon>Mollusca</taxon>
        <taxon>Bivalvia</taxon>
        <taxon>Autobranchia</taxon>
        <taxon>Pteriomorphia</taxon>
        <taxon>Mytilida</taxon>
        <taxon>Mytiloidea</taxon>
        <taxon>Mytilidae</taxon>
        <taxon>Mytilinae</taxon>
        <taxon>Mytilus</taxon>
    </lineage>
</organism>
<feature type="transmembrane region" description="Helical" evidence="6">
    <location>
        <begin position="411"/>
        <end position="439"/>
    </location>
</feature>
<dbReference type="OrthoDB" id="6106100at2759"/>
<evidence type="ECO:0000313" key="8">
    <source>
        <dbReference type="EMBL" id="CAC5393265.1"/>
    </source>
</evidence>
<feature type="domain" description="Ig-like" evidence="7">
    <location>
        <begin position="220"/>
        <end position="298"/>
    </location>
</feature>
<dbReference type="SMART" id="SM00409">
    <property type="entry name" value="IG"/>
    <property type="match status" value="3"/>
</dbReference>
<name>A0A6J8CA45_MYTCO</name>
<keyword evidence="3" id="KW-1015">Disulfide bond</keyword>
<evidence type="ECO:0000256" key="1">
    <source>
        <dbReference type="ARBA" id="ARBA00004479"/>
    </source>
</evidence>